<sequence length="354" mass="39276">MERSQNNSPVLAIMELANLVSVPMSLKAVIKLQVLDTIWQGGSNNPLSAAEILSAAAVGPGGDAENLQRILRLLTSYGVFNEHIGEDGSQRRYSLTDVGKALATDEKGLSYAPYILQHHQDALMLAWPRVHEAVLDPSTEPFVKVHGEQPYSYYGKNIEMNLLMQKAMSGTSMPFMKAFLDGYDGFQGVETLVDVGGNSGDCLRMIMTKYQTIKKGVNFDLPEVVEKAPKTPGIEHVGGDMLKSIPPGDAIFMKWILVSWTDDECKQILKNCFDALPSGGKLVICDPLVPNHTDDSRRSRAILEADIFVMTMYRTKGKHRTEMECRELGVAAGFRNLKANFNIDHYFTVLEFQK</sequence>
<dbReference type="SUPFAM" id="SSF46785">
    <property type="entry name" value="Winged helix' DNA-binding domain"/>
    <property type="match status" value="1"/>
</dbReference>
<dbReference type="Gene3D" id="3.40.50.150">
    <property type="entry name" value="Vaccinia Virus protein VP39"/>
    <property type="match status" value="1"/>
</dbReference>
<keyword evidence="1" id="KW-0489">Methyltransferase</keyword>
<reference evidence="7" key="2">
    <citation type="journal article" date="2024" name="Plant">
        <title>Genomic evolution and insights into agronomic trait innovations of Sesamum species.</title>
        <authorList>
            <person name="Miao H."/>
            <person name="Wang L."/>
            <person name="Qu L."/>
            <person name="Liu H."/>
            <person name="Sun Y."/>
            <person name="Le M."/>
            <person name="Wang Q."/>
            <person name="Wei S."/>
            <person name="Zheng Y."/>
            <person name="Lin W."/>
            <person name="Duan Y."/>
            <person name="Cao H."/>
            <person name="Xiong S."/>
            <person name="Wang X."/>
            <person name="Wei L."/>
            <person name="Li C."/>
            <person name="Ma Q."/>
            <person name="Ju M."/>
            <person name="Zhao R."/>
            <person name="Li G."/>
            <person name="Mu C."/>
            <person name="Tian Q."/>
            <person name="Mei H."/>
            <person name="Zhang T."/>
            <person name="Gao T."/>
            <person name="Zhang H."/>
        </authorList>
    </citation>
    <scope>NUCLEOTIDE SEQUENCE</scope>
    <source>
        <strain evidence="7">3651</strain>
    </source>
</reference>
<dbReference type="Pfam" id="PF00891">
    <property type="entry name" value="Methyltransf_2"/>
    <property type="match status" value="1"/>
</dbReference>
<evidence type="ECO:0000256" key="3">
    <source>
        <dbReference type="ARBA" id="ARBA00022691"/>
    </source>
</evidence>
<dbReference type="AlphaFoldDB" id="A0AAE1YMF3"/>
<organism evidence="7 8">
    <name type="scientific">Sesamum alatum</name>
    <dbReference type="NCBI Taxonomy" id="300844"/>
    <lineage>
        <taxon>Eukaryota</taxon>
        <taxon>Viridiplantae</taxon>
        <taxon>Streptophyta</taxon>
        <taxon>Embryophyta</taxon>
        <taxon>Tracheophyta</taxon>
        <taxon>Spermatophyta</taxon>
        <taxon>Magnoliopsida</taxon>
        <taxon>eudicotyledons</taxon>
        <taxon>Gunneridae</taxon>
        <taxon>Pentapetalae</taxon>
        <taxon>asterids</taxon>
        <taxon>lamiids</taxon>
        <taxon>Lamiales</taxon>
        <taxon>Pedaliaceae</taxon>
        <taxon>Sesamum</taxon>
    </lineage>
</organism>
<keyword evidence="3" id="KW-0949">S-adenosyl-L-methionine</keyword>
<reference evidence="7" key="1">
    <citation type="submission" date="2020-06" db="EMBL/GenBank/DDBJ databases">
        <authorList>
            <person name="Li T."/>
            <person name="Hu X."/>
            <person name="Zhang T."/>
            <person name="Song X."/>
            <person name="Zhang H."/>
            <person name="Dai N."/>
            <person name="Sheng W."/>
            <person name="Hou X."/>
            <person name="Wei L."/>
        </authorList>
    </citation>
    <scope>NUCLEOTIDE SEQUENCE</scope>
    <source>
        <strain evidence="7">3651</strain>
        <tissue evidence="7">Leaf</tissue>
    </source>
</reference>
<dbReference type="PANTHER" id="PTHR11746">
    <property type="entry name" value="O-METHYLTRANSFERASE"/>
    <property type="match status" value="1"/>
</dbReference>
<dbReference type="Pfam" id="PF08100">
    <property type="entry name" value="Dimerisation"/>
    <property type="match status" value="1"/>
</dbReference>
<evidence type="ECO:0000256" key="1">
    <source>
        <dbReference type="ARBA" id="ARBA00022603"/>
    </source>
</evidence>
<dbReference type="GO" id="GO:0046983">
    <property type="term" value="F:protein dimerization activity"/>
    <property type="evidence" value="ECO:0007669"/>
    <property type="project" value="InterPro"/>
</dbReference>
<name>A0AAE1YMF3_9LAMI</name>
<dbReference type="Gene3D" id="1.10.10.10">
    <property type="entry name" value="Winged helix-like DNA-binding domain superfamily/Winged helix DNA-binding domain"/>
    <property type="match status" value="1"/>
</dbReference>
<feature type="domain" description="O-methyltransferase C-terminal" evidence="5">
    <location>
        <begin position="127"/>
        <end position="335"/>
    </location>
</feature>
<dbReference type="GO" id="GO:0008171">
    <property type="term" value="F:O-methyltransferase activity"/>
    <property type="evidence" value="ECO:0007669"/>
    <property type="project" value="InterPro"/>
</dbReference>
<dbReference type="InterPro" id="IPR016461">
    <property type="entry name" value="COMT-like"/>
</dbReference>
<protein>
    <submittedName>
        <fullName evidence="7">Flavone 3'-O-methyltransferase 1</fullName>
    </submittedName>
</protein>
<dbReference type="PIRSF" id="PIRSF005739">
    <property type="entry name" value="O-mtase"/>
    <property type="match status" value="1"/>
</dbReference>
<dbReference type="InterPro" id="IPR036388">
    <property type="entry name" value="WH-like_DNA-bd_sf"/>
</dbReference>
<evidence type="ECO:0000259" key="6">
    <source>
        <dbReference type="Pfam" id="PF08100"/>
    </source>
</evidence>
<dbReference type="InterPro" id="IPR036390">
    <property type="entry name" value="WH_DNA-bd_sf"/>
</dbReference>
<dbReference type="Proteomes" id="UP001293254">
    <property type="component" value="Unassembled WGS sequence"/>
</dbReference>
<comment type="caution">
    <text evidence="7">The sequence shown here is derived from an EMBL/GenBank/DDBJ whole genome shotgun (WGS) entry which is preliminary data.</text>
</comment>
<keyword evidence="2" id="KW-0808">Transferase</keyword>
<evidence type="ECO:0000259" key="5">
    <source>
        <dbReference type="Pfam" id="PF00891"/>
    </source>
</evidence>
<dbReference type="SUPFAM" id="SSF53335">
    <property type="entry name" value="S-adenosyl-L-methionine-dependent methyltransferases"/>
    <property type="match status" value="1"/>
</dbReference>
<dbReference type="InterPro" id="IPR001077">
    <property type="entry name" value="COMT_C"/>
</dbReference>
<dbReference type="PROSITE" id="PS51683">
    <property type="entry name" value="SAM_OMT_II"/>
    <property type="match status" value="1"/>
</dbReference>
<dbReference type="InterPro" id="IPR012967">
    <property type="entry name" value="COMT_dimerisation"/>
</dbReference>
<comment type="similarity">
    <text evidence="4">Belongs to the class I-like SAM-binding methyltransferase superfamily. Cation-independent O-methyltransferase family. COMT subfamily.</text>
</comment>
<evidence type="ECO:0000256" key="4">
    <source>
        <dbReference type="ARBA" id="ARBA00034481"/>
    </source>
</evidence>
<evidence type="ECO:0000313" key="8">
    <source>
        <dbReference type="Proteomes" id="UP001293254"/>
    </source>
</evidence>
<dbReference type="EMBL" id="JACGWO010000003">
    <property type="protein sequence ID" value="KAK4432496.1"/>
    <property type="molecule type" value="Genomic_DNA"/>
</dbReference>
<proteinExistence type="inferred from homology"/>
<dbReference type="CDD" id="cd02440">
    <property type="entry name" value="AdoMet_MTases"/>
    <property type="match status" value="1"/>
</dbReference>
<keyword evidence="8" id="KW-1185">Reference proteome</keyword>
<gene>
    <name evidence="7" type="ORF">Salat_1011700</name>
</gene>
<dbReference type="GO" id="GO:0032259">
    <property type="term" value="P:methylation"/>
    <property type="evidence" value="ECO:0007669"/>
    <property type="project" value="UniProtKB-KW"/>
</dbReference>
<accession>A0AAE1YMF3</accession>
<feature type="domain" description="O-methyltransferase dimerisation" evidence="6">
    <location>
        <begin position="14"/>
        <end position="104"/>
    </location>
</feature>
<dbReference type="InterPro" id="IPR029063">
    <property type="entry name" value="SAM-dependent_MTases_sf"/>
</dbReference>
<evidence type="ECO:0000313" key="7">
    <source>
        <dbReference type="EMBL" id="KAK4432496.1"/>
    </source>
</evidence>
<evidence type="ECO:0000256" key="2">
    <source>
        <dbReference type="ARBA" id="ARBA00022679"/>
    </source>
</evidence>